<dbReference type="Proteomes" id="UP000265775">
    <property type="component" value="Unassembled WGS sequence"/>
</dbReference>
<reference evidence="3 4" key="1">
    <citation type="submission" date="2018-08" db="EMBL/GenBank/DDBJ databases">
        <title>A genome reference for cultivated species of the human gut microbiota.</title>
        <authorList>
            <person name="Zou Y."/>
            <person name="Xue W."/>
            <person name="Luo G."/>
        </authorList>
    </citation>
    <scope>NUCLEOTIDE SEQUENCE [LARGE SCALE GENOMIC DNA]</scope>
    <source>
        <strain evidence="3 4">AF11-12</strain>
    </source>
</reference>
<comment type="caution">
    <text evidence="3">The sequence shown here is derived from an EMBL/GenBank/DDBJ whole genome shotgun (WGS) entry which is preliminary data.</text>
</comment>
<name>A0A0A1GR89_BIFLN</name>
<evidence type="ECO:0000313" key="6">
    <source>
        <dbReference type="Proteomes" id="UP000467387"/>
    </source>
</evidence>
<evidence type="ECO:0000313" key="1">
    <source>
        <dbReference type="EMBL" id="KAB7058075.1"/>
    </source>
</evidence>
<evidence type="ECO:0000313" key="2">
    <source>
        <dbReference type="EMBL" id="KAB7074891.1"/>
    </source>
</evidence>
<dbReference type="EMBL" id="QSAR01000014">
    <property type="protein sequence ID" value="RGW63311.1"/>
    <property type="molecule type" value="Genomic_DNA"/>
</dbReference>
<evidence type="ECO:0000313" key="3">
    <source>
        <dbReference type="EMBL" id="RGW63311.1"/>
    </source>
</evidence>
<dbReference type="AlphaFoldDB" id="A0A0A1GR89"/>
<dbReference type="EMBL" id="WDWU01000001">
    <property type="protein sequence ID" value="KAB7058075.1"/>
    <property type="molecule type" value="Genomic_DNA"/>
</dbReference>
<accession>E5XWH0</accession>
<organism evidence="3 4">
    <name type="scientific">Bifidobacterium longum</name>
    <dbReference type="NCBI Taxonomy" id="216816"/>
    <lineage>
        <taxon>Bacteria</taxon>
        <taxon>Bacillati</taxon>
        <taxon>Actinomycetota</taxon>
        <taxon>Actinomycetes</taxon>
        <taxon>Bifidobacteriales</taxon>
        <taxon>Bifidobacteriaceae</taxon>
        <taxon>Bifidobacterium</taxon>
    </lineage>
</organism>
<sequence length="72" mass="8139">MLPAQGKVTRARIYKVARAESLREEPVLLVILLIEFLVALFDPGKDSGRLFTLLRGERFEQFAESQPTFTTG</sequence>
<evidence type="ECO:0000313" key="4">
    <source>
        <dbReference type="Proteomes" id="UP000265775"/>
    </source>
</evidence>
<reference evidence="5 6" key="2">
    <citation type="journal article" date="2019" name="Nat. Med.">
        <title>A library of human gut bacterial isolates paired with longitudinal multiomics data enables mechanistic microbiome research.</title>
        <authorList>
            <person name="Poyet M."/>
            <person name="Groussin M."/>
            <person name="Gibbons S.M."/>
            <person name="Avila-Pacheco J."/>
            <person name="Jiang X."/>
            <person name="Kearney S.M."/>
            <person name="Perrotta A.R."/>
            <person name="Berdy B."/>
            <person name="Zhao S."/>
            <person name="Lieberman T.D."/>
            <person name="Swanson P.K."/>
            <person name="Smith M."/>
            <person name="Roesemann S."/>
            <person name="Alexander J.E."/>
            <person name="Rich S.A."/>
            <person name="Livny J."/>
            <person name="Vlamakis H."/>
            <person name="Clish C."/>
            <person name="Bullock K."/>
            <person name="Deik A."/>
            <person name="Scott J."/>
            <person name="Pierce K.A."/>
            <person name="Xavier R.J."/>
            <person name="Alm E.J."/>
        </authorList>
    </citation>
    <scope>NUCLEOTIDE SEQUENCE [LARGE SCALE GENOMIC DNA]</scope>
    <source>
        <strain evidence="2 5">BIOML-A201</strain>
        <strain evidence="1 6">BIOML-A210</strain>
    </source>
</reference>
<protein>
    <submittedName>
        <fullName evidence="3">Uncharacterized protein</fullName>
    </submittedName>
</protein>
<dbReference type="Proteomes" id="UP000467387">
    <property type="component" value="Unassembled WGS sequence"/>
</dbReference>
<accession>A0A0A1GR89</accession>
<proteinExistence type="predicted"/>
<dbReference type="Proteomes" id="UP000432196">
    <property type="component" value="Unassembled WGS sequence"/>
</dbReference>
<evidence type="ECO:0000313" key="5">
    <source>
        <dbReference type="Proteomes" id="UP000432196"/>
    </source>
</evidence>
<gene>
    <name evidence="3" type="ORF">DWV59_10110</name>
    <name evidence="2" type="ORF">GBI83_01970</name>
    <name evidence="1" type="ORF">GBI87_01015</name>
</gene>
<dbReference type="EMBL" id="WDWL01000002">
    <property type="protein sequence ID" value="KAB7074891.1"/>
    <property type="molecule type" value="Genomic_DNA"/>
</dbReference>